<feature type="domain" description="Flavodoxin-like" evidence="1">
    <location>
        <begin position="5"/>
        <end position="130"/>
    </location>
</feature>
<dbReference type="RefSeq" id="WP_023053514.1">
    <property type="nucleotide sequence ID" value="NZ_AWXA01000026.1"/>
</dbReference>
<keyword evidence="3" id="KW-1185">Reference proteome</keyword>
<dbReference type="Gene3D" id="3.40.50.360">
    <property type="match status" value="1"/>
</dbReference>
<evidence type="ECO:0000259" key="1">
    <source>
        <dbReference type="Pfam" id="PF12641"/>
    </source>
</evidence>
<dbReference type="GO" id="GO:0009055">
    <property type="term" value="F:electron transfer activity"/>
    <property type="evidence" value="ECO:0007669"/>
    <property type="project" value="InterPro"/>
</dbReference>
<comment type="caution">
    <text evidence="2">The sequence shown here is derived from an EMBL/GenBank/DDBJ whole genome shotgun (WGS) entry which is preliminary data.</text>
</comment>
<sequence>MKSIVLYSSFTGRTKAVAEAVASGLPQGTPCVSVEHIPDDIDSYDCVFFGCWVHDGVADEGSQQVLGKLHNKHIAVFATMAEDPFSDEASKSLHNAIEILPPGSRVDGTYITIVQSKEHFMDMITETPHDMDLSGARLFAENTFSRILAA</sequence>
<dbReference type="eggNOG" id="COG0716">
    <property type="taxonomic scope" value="Bacteria"/>
</dbReference>
<dbReference type="OrthoDB" id="307208at2"/>
<dbReference type="InterPro" id="IPR008254">
    <property type="entry name" value="Flavodoxin/NO_synth"/>
</dbReference>
<dbReference type="EMBL" id="AWXA01000026">
    <property type="protein sequence ID" value="ERT60127.1"/>
    <property type="molecule type" value="Genomic_DNA"/>
</dbReference>
<dbReference type="InterPro" id="IPR001226">
    <property type="entry name" value="Flavodoxin_CS"/>
</dbReference>
<name>U7UL24_9FIRM</name>
<proteinExistence type="predicted"/>
<protein>
    <submittedName>
        <fullName evidence="2">Flavodoxin domain protein</fullName>
    </submittedName>
</protein>
<gene>
    <name evidence="2" type="ORF">HMPREF1250_0147</name>
</gene>
<dbReference type="STRING" id="1111454.HMPREF1250_0147"/>
<dbReference type="SUPFAM" id="SSF52218">
    <property type="entry name" value="Flavoproteins"/>
    <property type="match status" value="1"/>
</dbReference>
<dbReference type="GO" id="GO:0016651">
    <property type="term" value="F:oxidoreductase activity, acting on NAD(P)H"/>
    <property type="evidence" value="ECO:0007669"/>
    <property type="project" value="UniProtKB-ARBA"/>
</dbReference>
<reference evidence="2 3" key="1">
    <citation type="submission" date="2013-09" db="EMBL/GenBank/DDBJ databases">
        <authorList>
            <person name="Durkin A.S."/>
            <person name="Haft D.R."/>
            <person name="McCorrison J."/>
            <person name="Torralba M."/>
            <person name="Gillis M."/>
            <person name="Haft D.H."/>
            <person name="Methe B."/>
            <person name="Sutton G."/>
            <person name="Nelson K.E."/>
        </authorList>
    </citation>
    <scope>NUCLEOTIDE SEQUENCE [LARGE SCALE GENOMIC DNA]</scope>
    <source>
        <strain evidence="2 3">BV3C16-1</strain>
    </source>
</reference>
<dbReference type="PROSITE" id="PS00201">
    <property type="entry name" value="FLAVODOXIN"/>
    <property type="match status" value="1"/>
</dbReference>
<evidence type="ECO:0000313" key="3">
    <source>
        <dbReference type="Proteomes" id="UP000017090"/>
    </source>
</evidence>
<dbReference type="PATRIC" id="fig|1111454.3.peg.1030"/>
<dbReference type="Pfam" id="PF12641">
    <property type="entry name" value="Flavodoxin_3"/>
    <property type="match status" value="1"/>
</dbReference>
<evidence type="ECO:0000313" key="2">
    <source>
        <dbReference type="EMBL" id="ERT60127.1"/>
    </source>
</evidence>
<organism evidence="2 3">
    <name type="scientific">Megasphaera vaginalis</name>
    <name type="common">ex Srinivasan et al. 2021</name>
    <dbReference type="NCBI Taxonomy" id="1111454"/>
    <lineage>
        <taxon>Bacteria</taxon>
        <taxon>Bacillati</taxon>
        <taxon>Bacillota</taxon>
        <taxon>Negativicutes</taxon>
        <taxon>Veillonellales</taxon>
        <taxon>Veillonellaceae</taxon>
        <taxon>Megasphaera</taxon>
    </lineage>
</organism>
<dbReference type="Proteomes" id="UP000017090">
    <property type="component" value="Unassembled WGS sequence"/>
</dbReference>
<accession>U7UL24</accession>
<dbReference type="GO" id="GO:0010181">
    <property type="term" value="F:FMN binding"/>
    <property type="evidence" value="ECO:0007669"/>
    <property type="project" value="InterPro"/>
</dbReference>
<dbReference type="InterPro" id="IPR029039">
    <property type="entry name" value="Flavoprotein-like_sf"/>
</dbReference>
<dbReference type="AlphaFoldDB" id="U7UL24"/>